<protein>
    <submittedName>
        <fullName evidence="1">Haloacid dehalogenase</fullName>
    </submittedName>
</protein>
<dbReference type="InterPro" id="IPR036412">
    <property type="entry name" value="HAD-like_sf"/>
</dbReference>
<dbReference type="PANTHER" id="PTHR10000:SF25">
    <property type="entry name" value="PHOSPHATASE YKRA-RELATED"/>
    <property type="match status" value="1"/>
</dbReference>
<dbReference type="SFLD" id="SFLDG01140">
    <property type="entry name" value="C2.B:_Phosphomannomutase_and_P"/>
    <property type="match status" value="1"/>
</dbReference>
<comment type="caution">
    <text evidence="1">The sequence shown here is derived from an EMBL/GenBank/DDBJ whole genome shotgun (WGS) entry which is preliminary data.</text>
</comment>
<dbReference type="InterPro" id="IPR000150">
    <property type="entry name" value="Cof"/>
</dbReference>
<dbReference type="AlphaFoldDB" id="A0A0A6SNT3"/>
<accession>A0A0A6SNT3</accession>
<dbReference type="Pfam" id="PF08282">
    <property type="entry name" value="Hydrolase_3"/>
    <property type="match status" value="1"/>
</dbReference>
<dbReference type="InterPro" id="IPR023214">
    <property type="entry name" value="HAD_sf"/>
</dbReference>
<dbReference type="EMBL" id="LRDH01000001">
    <property type="protein sequence ID" value="PPV17874.1"/>
    <property type="molecule type" value="Genomic_DNA"/>
</dbReference>
<dbReference type="Gene3D" id="3.30.1240.10">
    <property type="match status" value="1"/>
</dbReference>
<sequence length="269" mass="31132">MKKAVFFDIDGTLLDTSKGVSKITSPVKDAIRELQNNDILVFVSSGRPYAFLNEDILTFGFDGYILMNGSLILLNDNKSNNLKPFYKNNIQKEHLKELICKFENYNMEYILEDEKYSYLKNDFKAQKAFYESIDISMKYIKHEYDIENINACKIEMHCLDEEAYNFCKTLEDDNFRYTYFDDFKLFELYSRRDTKASGIMRILDHFNIDINSSFAFGDSHNDIEMLNAVGCGIVMGNALDEIKDHGDKITKSVSEDGVAYGINNYILSK</sequence>
<evidence type="ECO:0000313" key="2">
    <source>
        <dbReference type="Proteomes" id="UP000238081"/>
    </source>
</evidence>
<dbReference type="GO" id="GO:0005829">
    <property type="term" value="C:cytosol"/>
    <property type="evidence" value="ECO:0007669"/>
    <property type="project" value="TreeGrafter"/>
</dbReference>
<dbReference type="GO" id="GO:0016791">
    <property type="term" value="F:phosphatase activity"/>
    <property type="evidence" value="ECO:0007669"/>
    <property type="project" value="TreeGrafter"/>
</dbReference>
<dbReference type="RefSeq" id="WP_027635677.1">
    <property type="nucleotide sequence ID" value="NZ_CAVLFH010000001.1"/>
</dbReference>
<dbReference type="NCBIfam" id="TIGR00099">
    <property type="entry name" value="Cof-subfamily"/>
    <property type="match status" value="1"/>
</dbReference>
<reference evidence="1 2" key="1">
    <citation type="submission" date="2016-01" db="EMBL/GenBank/DDBJ databases">
        <title>Characterization of the Clostridium difficile lineages that are prevalent in Hong Kong and China.</title>
        <authorList>
            <person name="Kwok J.S.-L."/>
            <person name="Lam W.-Y."/>
            <person name="Ip M."/>
            <person name="Chan T.-F."/>
            <person name="Hawkey P.M."/>
            <person name="Tsui S.K.-W."/>
        </authorList>
    </citation>
    <scope>NUCLEOTIDE SEQUENCE [LARGE SCALE GENOMIC DNA]</scope>
    <source>
        <strain evidence="1 2">300064</strain>
    </source>
</reference>
<dbReference type="Gene3D" id="3.40.50.1000">
    <property type="entry name" value="HAD superfamily/HAD-like"/>
    <property type="match status" value="1"/>
</dbReference>
<proteinExistence type="predicted"/>
<dbReference type="InterPro" id="IPR006379">
    <property type="entry name" value="HAD-SF_hydro_IIB"/>
</dbReference>
<dbReference type="SFLD" id="SFLDS00003">
    <property type="entry name" value="Haloacid_Dehalogenase"/>
    <property type="match status" value="1"/>
</dbReference>
<dbReference type="GO" id="GO:0000287">
    <property type="term" value="F:magnesium ion binding"/>
    <property type="evidence" value="ECO:0007669"/>
    <property type="project" value="TreeGrafter"/>
</dbReference>
<dbReference type="PROSITE" id="PS01229">
    <property type="entry name" value="COF_2"/>
    <property type="match status" value="1"/>
</dbReference>
<dbReference type="SUPFAM" id="SSF56784">
    <property type="entry name" value="HAD-like"/>
    <property type="match status" value="1"/>
</dbReference>
<dbReference type="Proteomes" id="UP000238081">
    <property type="component" value="Unassembled WGS sequence"/>
</dbReference>
<evidence type="ECO:0000313" key="1">
    <source>
        <dbReference type="EMBL" id="PPV17874.1"/>
    </source>
</evidence>
<name>A0A0A6SNT3_CLOBU</name>
<dbReference type="NCBIfam" id="TIGR01484">
    <property type="entry name" value="HAD-SF-IIB"/>
    <property type="match status" value="1"/>
</dbReference>
<gene>
    <name evidence="1" type="ORF">AWN73_00225</name>
</gene>
<organism evidence="1 2">
    <name type="scientific">Clostridium butyricum</name>
    <dbReference type="NCBI Taxonomy" id="1492"/>
    <lineage>
        <taxon>Bacteria</taxon>
        <taxon>Bacillati</taxon>
        <taxon>Bacillota</taxon>
        <taxon>Clostridia</taxon>
        <taxon>Eubacteriales</taxon>
        <taxon>Clostridiaceae</taxon>
        <taxon>Clostridium</taxon>
    </lineage>
</organism>
<dbReference type="PANTHER" id="PTHR10000">
    <property type="entry name" value="PHOSPHOSERINE PHOSPHATASE"/>
    <property type="match status" value="1"/>
</dbReference>